<evidence type="ECO:0000256" key="5">
    <source>
        <dbReference type="ARBA" id="ARBA00023136"/>
    </source>
</evidence>
<dbReference type="GO" id="GO:0046323">
    <property type="term" value="P:D-glucose import"/>
    <property type="evidence" value="ECO:0007669"/>
    <property type="project" value="TreeGrafter"/>
</dbReference>
<comment type="subcellular location">
    <subcellularLocation>
        <location evidence="1">Membrane</location>
        <topology evidence="1">Multi-pass membrane protein</topology>
    </subcellularLocation>
</comment>
<keyword evidence="4" id="KW-1133">Transmembrane helix</keyword>
<evidence type="ECO:0000256" key="1">
    <source>
        <dbReference type="ARBA" id="ARBA00004141"/>
    </source>
</evidence>
<dbReference type="GO" id="GO:0070837">
    <property type="term" value="P:dehydroascorbic acid transport"/>
    <property type="evidence" value="ECO:0007669"/>
    <property type="project" value="TreeGrafter"/>
</dbReference>
<accession>A0A2C9M9M4</accession>
<dbReference type="InterPro" id="IPR045263">
    <property type="entry name" value="GLUT"/>
</dbReference>
<dbReference type="VEuPathDB" id="VectorBase:BGLB040127"/>
<dbReference type="EnsemblMetazoa" id="BGLB040127-RA">
    <property type="protein sequence ID" value="BGLB040127-PA"/>
    <property type="gene ID" value="BGLB040127"/>
</dbReference>
<evidence type="ECO:0000313" key="9">
    <source>
        <dbReference type="Proteomes" id="UP000076420"/>
    </source>
</evidence>
<gene>
    <name evidence="8" type="primary">106075729</name>
</gene>
<evidence type="ECO:0000256" key="4">
    <source>
        <dbReference type="ARBA" id="ARBA00022989"/>
    </source>
</evidence>
<dbReference type="STRING" id="6526.A0A2C9M9M4"/>
<keyword evidence="5" id="KW-0472">Membrane</keyword>
<dbReference type="KEGG" id="bgt:106075729"/>
<evidence type="ECO:0000256" key="3">
    <source>
        <dbReference type="ARBA" id="ARBA00022692"/>
    </source>
</evidence>
<dbReference type="PROSITE" id="PS50850">
    <property type="entry name" value="MFS"/>
    <property type="match status" value="1"/>
</dbReference>
<dbReference type="InterPro" id="IPR036259">
    <property type="entry name" value="MFS_trans_sf"/>
</dbReference>
<evidence type="ECO:0000313" key="8">
    <source>
        <dbReference type="EnsemblMetazoa" id="BGLB040127-PA"/>
    </source>
</evidence>
<keyword evidence="2" id="KW-0813">Transport</keyword>
<dbReference type="GO" id="GO:0016020">
    <property type="term" value="C:membrane"/>
    <property type="evidence" value="ECO:0007669"/>
    <property type="project" value="UniProtKB-SubCell"/>
</dbReference>
<dbReference type="PANTHER" id="PTHR23503">
    <property type="entry name" value="SOLUTE CARRIER FAMILY 2"/>
    <property type="match status" value="1"/>
</dbReference>
<dbReference type="InterPro" id="IPR020846">
    <property type="entry name" value="MFS_dom"/>
</dbReference>
<dbReference type="PROSITE" id="PS00217">
    <property type="entry name" value="SUGAR_TRANSPORT_2"/>
    <property type="match status" value="1"/>
</dbReference>
<dbReference type="VEuPathDB" id="VectorBase:BGLAX_035607"/>
<protein>
    <recommendedName>
        <fullName evidence="7">Major facilitator superfamily (MFS) profile domain-containing protein</fullName>
    </recommendedName>
</protein>
<reference evidence="8" key="1">
    <citation type="submission" date="2020-05" db="UniProtKB">
        <authorList>
            <consortium name="EnsemblMetazoa"/>
        </authorList>
    </citation>
    <scope>IDENTIFICATION</scope>
    <source>
        <strain evidence="8">BB02</strain>
    </source>
</reference>
<sequence length="183" mass="19316">MLWAITVAFFCVGGMIGGVSAAYFAGKYGRRMSCGQHNDQQPLLTTYFRKSTLLLNNAVAFTCAALQGCSKVSKSFEMLIAGRVVAGICCGLNSAVAPLYLAEISPVSLRGFCGTCNQLSITLGVLIGEVIGMKQLLGTEAFWPILVASPAIPAIYSLATLTFCPESPKYLLVNKGDDDAAEA</sequence>
<dbReference type="GO" id="GO:0055056">
    <property type="term" value="F:D-glucose transmembrane transporter activity"/>
    <property type="evidence" value="ECO:0007669"/>
    <property type="project" value="TreeGrafter"/>
</dbReference>
<keyword evidence="6" id="KW-0732">Signal</keyword>
<feature type="domain" description="Major facilitator superfamily (MFS) profile" evidence="7">
    <location>
        <begin position="1"/>
        <end position="183"/>
    </location>
</feature>
<dbReference type="InterPro" id="IPR005828">
    <property type="entry name" value="MFS_sugar_transport-like"/>
</dbReference>
<keyword evidence="3" id="KW-0812">Transmembrane</keyword>
<evidence type="ECO:0000259" key="7">
    <source>
        <dbReference type="PROSITE" id="PS50850"/>
    </source>
</evidence>
<evidence type="ECO:0000256" key="6">
    <source>
        <dbReference type="SAM" id="SignalP"/>
    </source>
</evidence>
<dbReference type="PANTHER" id="PTHR23503:SF8">
    <property type="entry name" value="FACILITATED GLUCOSE TRANSPORTER PROTEIN 1"/>
    <property type="match status" value="1"/>
</dbReference>
<evidence type="ECO:0000256" key="2">
    <source>
        <dbReference type="ARBA" id="ARBA00022448"/>
    </source>
</evidence>
<dbReference type="InterPro" id="IPR005829">
    <property type="entry name" value="Sugar_transporter_CS"/>
</dbReference>
<dbReference type="SUPFAM" id="SSF103473">
    <property type="entry name" value="MFS general substrate transporter"/>
    <property type="match status" value="1"/>
</dbReference>
<feature type="chain" id="PRO_5012609669" description="Major facilitator superfamily (MFS) profile domain-containing protein" evidence="6">
    <location>
        <begin position="22"/>
        <end position="183"/>
    </location>
</feature>
<dbReference type="Pfam" id="PF00083">
    <property type="entry name" value="Sugar_tr"/>
    <property type="match status" value="1"/>
</dbReference>
<organism evidence="8 9">
    <name type="scientific">Biomphalaria glabrata</name>
    <name type="common">Bloodfluke planorb</name>
    <name type="synonym">Freshwater snail</name>
    <dbReference type="NCBI Taxonomy" id="6526"/>
    <lineage>
        <taxon>Eukaryota</taxon>
        <taxon>Metazoa</taxon>
        <taxon>Spiralia</taxon>
        <taxon>Lophotrochozoa</taxon>
        <taxon>Mollusca</taxon>
        <taxon>Gastropoda</taxon>
        <taxon>Heterobranchia</taxon>
        <taxon>Euthyneura</taxon>
        <taxon>Panpulmonata</taxon>
        <taxon>Hygrophila</taxon>
        <taxon>Lymnaeoidea</taxon>
        <taxon>Planorbidae</taxon>
        <taxon>Biomphalaria</taxon>
    </lineage>
</organism>
<name>A0A2C9M9M4_BIOGL</name>
<proteinExistence type="predicted"/>
<dbReference type="AlphaFoldDB" id="A0A2C9M9M4"/>
<dbReference type="Proteomes" id="UP000076420">
    <property type="component" value="Unassembled WGS sequence"/>
</dbReference>
<dbReference type="Gene3D" id="1.20.1250.20">
    <property type="entry name" value="MFS general substrate transporter like domains"/>
    <property type="match status" value="1"/>
</dbReference>
<feature type="signal peptide" evidence="6">
    <location>
        <begin position="1"/>
        <end position="21"/>
    </location>
</feature>